<evidence type="ECO:0000256" key="3">
    <source>
        <dbReference type="ARBA" id="ARBA00023163"/>
    </source>
</evidence>
<dbReference type="InterPro" id="IPR023187">
    <property type="entry name" value="Tscrpt_reg_MarR-type_CS"/>
</dbReference>
<dbReference type="Gene3D" id="1.10.10.10">
    <property type="entry name" value="Winged helix-like DNA-binding domain superfamily/Winged helix DNA-binding domain"/>
    <property type="match status" value="1"/>
</dbReference>
<dbReference type="EMBL" id="UOEQ01000294">
    <property type="protein sequence ID" value="VAW20681.1"/>
    <property type="molecule type" value="Genomic_DNA"/>
</dbReference>
<protein>
    <submittedName>
        <fullName evidence="5">HTH-type transcriptional regulator PetP</fullName>
    </submittedName>
</protein>
<keyword evidence="3" id="KW-0804">Transcription</keyword>
<dbReference type="InterPro" id="IPR036390">
    <property type="entry name" value="WH_DNA-bd_sf"/>
</dbReference>
<keyword evidence="2" id="KW-0238">DNA-binding</keyword>
<dbReference type="InterPro" id="IPR000835">
    <property type="entry name" value="HTH_MarR-typ"/>
</dbReference>
<evidence type="ECO:0000259" key="4">
    <source>
        <dbReference type="PROSITE" id="PS50995"/>
    </source>
</evidence>
<dbReference type="GO" id="GO:0003677">
    <property type="term" value="F:DNA binding"/>
    <property type="evidence" value="ECO:0007669"/>
    <property type="project" value="UniProtKB-KW"/>
</dbReference>
<evidence type="ECO:0000256" key="1">
    <source>
        <dbReference type="ARBA" id="ARBA00023015"/>
    </source>
</evidence>
<dbReference type="InterPro" id="IPR036388">
    <property type="entry name" value="WH-like_DNA-bd_sf"/>
</dbReference>
<dbReference type="PANTHER" id="PTHR42756:SF1">
    <property type="entry name" value="TRANSCRIPTIONAL REPRESSOR OF EMRAB OPERON"/>
    <property type="match status" value="1"/>
</dbReference>
<gene>
    <name evidence="5" type="ORF">MNBD_ALPHA11-2201</name>
</gene>
<reference evidence="5" key="1">
    <citation type="submission" date="2018-06" db="EMBL/GenBank/DDBJ databases">
        <authorList>
            <person name="Zhirakovskaya E."/>
        </authorList>
    </citation>
    <scope>NUCLEOTIDE SEQUENCE</scope>
</reference>
<name>A0A3B0TPY1_9ZZZZ</name>
<evidence type="ECO:0000313" key="5">
    <source>
        <dbReference type="EMBL" id="VAW20681.1"/>
    </source>
</evidence>
<dbReference type="Pfam" id="PF12802">
    <property type="entry name" value="MarR_2"/>
    <property type="match status" value="1"/>
</dbReference>
<dbReference type="SUPFAM" id="SSF46785">
    <property type="entry name" value="Winged helix' DNA-binding domain"/>
    <property type="match status" value="1"/>
</dbReference>
<dbReference type="PROSITE" id="PS01117">
    <property type="entry name" value="HTH_MARR_1"/>
    <property type="match status" value="1"/>
</dbReference>
<accession>A0A3B0TPY1</accession>
<evidence type="ECO:0000256" key="2">
    <source>
        <dbReference type="ARBA" id="ARBA00023125"/>
    </source>
</evidence>
<dbReference type="SMART" id="SM00347">
    <property type="entry name" value="HTH_MARR"/>
    <property type="match status" value="1"/>
</dbReference>
<dbReference type="PANTHER" id="PTHR42756">
    <property type="entry name" value="TRANSCRIPTIONAL REGULATOR, MARR"/>
    <property type="match status" value="1"/>
</dbReference>
<dbReference type="PROSITE" id="PS50995">
    <property type="entry name" value="HTH_MARR_2"/>
    <property type="match status" value="1"/>
</dbReference>
<sequence length="204" mass="23273">MACTLAKRSPSGIRGKPIEKYIGIKMASKQNNVNITDINSLAAEMPFDLMGLFFFAYRDFVSDADALLADHKFGRAHHRVLYFVNIKPGMPVADLLNILKITKQSLARVLRQLIDEDYIEQHTGQTDRRQRLLFATQKGKDFFSVLSKSQANRVNSALDQLSPKEKHSVHQFFVAMIEENDHAMLNRLQLTKNLDDKNNPKVRS</sequence>
<dbReference type="GO" id="GO:0003700">
    <property type="term" value="F:DNA-binding transcription factor activity"/>
    <property type="evidence" value="ECO:0007669"/>
    <property type="project" value="InterPro"/>
</dbReference>
<proteinExistence type="predicted"/>
<dbReference type="AlphaFoldDB" id="A0A3B0TPY1"/>
<feature type="domain" description="HTH marR-type" evidence="4">
    <location>
        <begin position="46"/>
        <end position="178"/>
    </location>
</feature>
<keyword evidence="1" id="KW-0805">Transcription regulation</keyword>
<organism evidence="5">
    <name type="scientific">hydrothermal vent metagenome</name>
    <dbReference type="NCBI Taxonomy" id="652676"/>
    <lineage>
        <taxon>unclassified sequences</taxon>
        <taxon>metagenomes</taxon>
        <taxon>ecological metagenomes</taxon>
    </lineage>
</organism>